<organism evidence="1 2">
    <name type="scientific">Avena sativa</name>
    <name type="common">Oat</name>
    <dbReference type="NCBI Taxonomy" id="4498"/>
    <lineage>
        <taxon>Eukaryota</taxon>
        <taxon>Viridiplantae</taxon>
        <taxon>Streptophyta</taxon>
        <taxon>Embryophyta</taxon>
        <taxon>Tracheophyta</taxon>
        <taxon>Spermatophyta</taxon>
        <taxon>Magnoliopsida</taxon>
        <taxon>Liliopsida</taxon>
        <taxon>Poales</taxon>
        <taxon>Poaceae</taxon>
        <taxon>BOP clade</taxon>
        <taxon>Pooideae</taxon>
        <taxon>Poodae</taxon>
        <taxon>Poeae</taxon>
        <taxon>Poeae Chloroplast Group 1 (Aveneae type)</taxon>
        <taxon>Aveninae</taxon>
        <taxon>Avena</taxon>
    </lineage>
</organism>
<proteinExistence type="predicted"/>
<dbReference type="EnsemblPlants" id="AVESA.00010b.r2.1DG0151880.1">
    <property type="protein sequence ID" value="AVESA.00010b.r2.1DG0151880.1.CDS"/>
    <property type="gene ID" value="AVESA.00010b.r2.1DG0151880"/>
</dbReference>
<name>A0ACD5TYZ2_AVESA</name>
<keyword evidence="2" id="KW-1185">Reference proteome</keyword>
<protein>
    <submittedName>
        <fullName evidence="1">Uncharacterized protein</fullName>
    </submittedName>
</protein>
<accession>A0ACD5TYZ2</accession>
<reference evidence="1" key="2">
    <citation type="submission" date="2025-09" db="UniProtKB">
        <authorList>
            <consortium name="EnsemblPlants"/>
        </authorList>
    </citation>
    <scope>IDENTIFICATION</scope>
</reference>
<reference evidence="1" key="1">
    <citation type="submission" date="2021-05" db="EMBL/GenBank/DDBJ databases">
        <authorList>
            <person name="Scholz U."/>
            <person name="Mascher M."/>
            <person name="Fiebig A."/>
        </authorList>
    </citation>
    <scope>NUCLEOTIDE SEQUENCE [LARGE SCALE GENOMIC DNA]</scope>
</reference>
<dbReference type="Proteomes" id="UP001732700">
    <property type="component" value="Chromosome 1D"/>
</dbReference>
<evidence type="ECO:0000313" key="1">
    <source>
        <dbReference type="EnsemblPlants" id="AVESA.00010b.r2.1DG0151880.1.CDS"/>
    </source>
</evidence>
<sequence length="371" mass="42758">MEAYLKENFDIPDMKRSSEARLMWRRAVGQLILSRRHRHRFRESSDLVTIDDLISSRSHRLPLEFLEHITKNFCEERILGRGGSGRVYKGVLDNGEMIAVKKVESMLGTTKECERAQKQFENEVNLLMRLKHPNIVHLLGYCYKTQDALLPHDGKYFFCWQIDSLLCLEFLPQSLDNHISDATSGLDWHTRYKIIEGISKGLQYLHEQSDVPTIHLDLKPANILLDANMVPKIADFGISRLFDQGQTIHTKTTNGTLGYMPPEFFRGIITPMSDIFSFGVIIMEVITGDRDYPYDLKDSSDEYTNTELGKWRNVLEKEPGHTNLETDCQQIKKCIQIGLMCVNPERKKRPTIRKITNILQGLESTVCYSSN</sequence>
<evidence type="ECO:0000313" key="2">
    <source>
        <dbReference type="Proteomes" id="UP001732700"/>
    </source>
</evidence>